<evidence type="ECO:0000313" key="3">
    <source>
        <dbReference type="Proteomes" id="UP000576550"/>
    </source>
</evidence>
<sequence length="162" mass="16628">MSIGTILLYILAGVLAVAGVITTIFSLPGVWLVYIATVIIGAIGGFQVITPLTLVILLIISILSTFADELAAVLGTKKAGGSKYGTIGSVVGSIVGGIVGNILGVFIGAFLGAALFEYIFAKQDLKKSIKLGFVSFLGFLIGTGLKIAVNIGIIVFVLVKLL</sequence>
<dbReference type="InterPro" id="IPR007403">
    <property type="entry name" value="DUF456"/>
</dbReference>
<feature type="transmembrane region" description="Helical" evidence="1">
    <location>
        <begin position="54"/>
        <end position="74"/>
    </location>
</feature>
<feature type="transmembrane region" description="Helical" evidence="1">
    <location>
        <begin position="7"/>
        <end position="25"/>
    </location>
</feature>
<comment type="caution">
    <text evidence="2">The sequence shown here is derived from an EMBL/GenBank/DDBJ whole genome shotgun (WGS) entry which is preliminary data.</text>
</comment>
<evidence type="ECO:0000256" key="1">
    <source>
        <dbReference type="SAM" id="Phobius"/>
    </source>
</evidence>
<dbReference type="Pfam" id="PF04306">
    <property type="entry name" value="DUF456"/>
    <property type="match status" value="1"/>
</dbReference>
<protein>
    <submittedName>
        <fullName evidence="2">DUF456 domain-containing protein</fullName>
    </submittedName>
</protein>
<organism evidence="2 3">
    <name type="scientific">Candidatus Dojkabacteria bacterium</name>
    <dbReference type="NCBI Taxonomy" id="2099670"/>
    <lineage>
        <taxon>Bacteria</taxon>
        <taxon>Candidatus Dojkabacteria</taxon>
    </lineage>
</organism>
<keyword evidence="1" id="KW-1133">Transmembrane helix</keyword>
<dbReference type="Proteomes" id="UP000576550">
    <property type="component" value="Unassembled WGS sequence"/>
</dbReference>
<accession>A0A832R8V6</accession>
<dbReference type="EMBL" id="DUTP01000002">
    <property type="protein sequence ID" value="HHX99270.1"/>
    <property type="molecule type" value="Genomic_DNA"/>
</dbReference>
<reference evidence="2 3" key="1">
    <citation type="journal article" date="2020" name="Biotechnol. Biofuels">
        <title>New insights from the biogas microbiome by comprehensive genome-resolved metagenomics of nearly 1600 species originating from multiple anaerobic digesters.</title>
        <authorList>
            <person name="Campanaro S."/>
            <person name="Treu L."/>
            <person name="Rodriguez-R L.M."/>
            <person name="Kovalovszki A."/>
            <person name="Ziels R.M."/>
            <person name="Maus I."/>
            <person name="Zhu X."/>
            <person name="Kougias P.G."/>
            <person name="Basile A."/>
            <person name="Luo G."/>
            <person name="Schluter A."/>
            <person name="Konstantinidis K.T."/>
            <person name="Angelidaki I."/>
        </authorList>
    </citation>
    <scope>NUCLEOTIDE SEQUENCE [LARGE SCALE GENOMIC DNA]</scope>
    <source>
        <strain evidence="2">AS05jafATM_89</strain>
    </source>
</reference>
<dbReference type="PANTHER" id="PTHR39165:SF1">
    <property type="entry name" value="DUF456 DOMAIN-CONTAINING PROTEIN"/>
    <property type="match status" value="1"/>
</dbReference>
<proteinExistence type="predicted"/>
<feature type="transmembrane region" description="Helical" evidence="1">
    <location>
        <begin position="94"/>
        <end position="121"/>
    </location>
</feature>
<keyword evidence="1" id="KW-0812">Transmembrane</keyword>
<feature type="transmembrane region" description="Helical" evidence="1">
    <location>
        <begin position="31"/>
        <end position="49"/>
    </location>
</feature>
<gene>
    <name evidence="2" type="ORF">GX533_01110</name>
</gene>
<keyword evidence="1" id="KW-0472">Membrane</keyword>
<name>A0A832R8V6_9BACT</name>
<feature type="transmembrane region" description="Helical" evidence="1">
    <location>
        <begin position="133"/>
        <end position="159"/>
    </location>
</feature>
<dbReference type="AlphaFoldDB" id="A0A832R8V6"/>
<evidence type="ECO:0000313" key="2">
    <source>
        <dbReference type="EMBL" id="HHX99270.1"/>
    </source>
</evidence>
<dbReference type="PANTHER" id="PTHR39165">
    <property type="entry name" value="IG HYPOTHETICAL 17883"/>
    <property type="match status" value="1"/>
</dbReference>